<dbReference type="Gene3D" id="3.40.33.10">
    <property type="entry name" value="CAP"/>
    <property type="match status" value="1"/>
</dbReference>
<feature type="compositionally biased region" description="Basic and acidic residues" evidence="1">
    <location>
        <begin position="108"/>
        <end position="121"/>
    </location>
</feature>
<dbReference type="Pfam" id="PF00188">
    <property type="entry name" value="CAP"/>
    <property type="match status" value="1"/>
</dbReference>
<feature type="region of interest" description="Disordered" evidence="1">
    <location>
        <begin position="108"/>
        <end position="130"/>
    </location>
</feature>
<dbReference type="SUPFAM" id="SSF55797">
    <property type="entry name" value="PR-1-like"/>
    <property type="match status" value="1"/>
</dbReference>
<organism evidence="3 4">
    <name type="scientific">Cudoniella acicularis</name>
    <dbReference type="NCBI Taxonomy" id="354080"/>
    <lineage>
        <taxon>Eukaryota</taxon>
        <taxon>Fungi</taxon>
        <taxon>Dikarya</taxon>
        <taxon>Ascomycota</taxon>
        <taxon>Pezizomycotina</taxon>
        <taxon>Leotiomycetes</taxon>
        <taxon>Helotiales</taxon>
        <taxon>Tricladiaceae</taxon>
        <taxon>Cudoniella</taxon>
    </lineage>
</organism>
<feature type="compositionally biased region" description="Polar residues" evidence="1">
    <location>
        <begin position="155"/>
        <end position="171"/>
    </location>
</feature>
<dbReference type="OrthoDB" id="43654at2759"/>
<evidence type="ECO:0000313" key="3">
    <source>
        <dbReference type="EMBL" id="KAF4628795.1"/>
    </source>
</evidence>
<feature type="compositionally biased region" description="Basic and acidic residues" evidence="1">
    <location>
        <begin position="49"/>
        <end position="60"/>
    </location>
</feature>
<accession>A0A8H4RH49</accession>
<dbReference type="InterPro" id="IPR035940">
    <property type="entry name" value="CAP_sf"/>
</dbReference>
<gene>
    <name evidence="3" type="ORF">G7Y89_g9356</name>
</gene>
<protein>
    <recommendedName>
        <fullName evidence="2">SCP domain-containing protein</fullName>
    </recommendedName>
</protein>
<dbReference type="PANTHER" id="PTHR10334">
    <property type="entry name" value="CYSTEINE-RICH SECRETORY PROTEIN-RELATED"/>
    <property type="match status" value="1"/>
</dbReference>
<evidence type="ECO:0000259" key="2">
    <source>
        <dbReference type="SMART" id="SM00198"/>
    </source>
</evidence>
<dbReference type="Proteomes" id="UP000566819">
    <property type="component" value="Unassembled WGS sequence"/>
</dbReference>
<evidence type="ECO:0000256" key="1">
    <source>
        <dbReference type="SAM" id="MobiDB-lite"/>
    </source>
</evidence>
<feature type="region of interest" description="Disordered" evidence="1">
    <location>
        <begin position="148"/>
        <end position="220"/>
    </location>
</feature>
<dbReference type="EMBL" id="JAAMPI010000761">
    <property type="protein sequence ID" value="KAF4628795.1"/>
    <property type="molecule type" value="Genomic_DNA"/>
</dbReference>
<comment type="caution">
    <text evidence="3">The sequence shown here is derived from an EMBL/GenBank/DDBJ whole genome shotgun (WGS) entry which is preliminary data.</text>
</comment>
<proteinExistence type="predicted"/>
<dbReference type="InterPro" id="IPR001283">
    <property type="entry name" value="CRISP-related"/>
</dbReference>
<reference evidence="3 4" key="1">
    <citation type="submission" date="2020-03" db="EMBL/GenBank/DDBJ databases">
        <title>Draft Genome Sequence of Cudoniella acicularis.</title>
        <authorList>
            <person name="Buettner E."/>
            <person name="Kellner H."/>
        </authorList>
    </citation>
    <scope>NUCLEOTIDE SEQUENCE [LARGE SCALE GENOMIC DNA]</scope>
    <source>
        <strain evidence="3 4">DSM 108380</strain>
    </source>
</reference>
<dbReference type="AlphaFoldDB" id="A0A8H4RH49"/>
<feature type="region of interest" description="Disordered" evidence="1">
    <location>
        <begin position="29"/>
        <end position="60"/>
    </location>
</feature>
<feature type="compositionally biased region" description="Basic and acidic residues" evidence="1">
    <location>
        <begin position="211"/>
        <end position="220"/>
    </location>
</feature>
<sequence>MFKLNQIAKDIREGFKHVVEAQRVVQVHVRSAGPSGREQQRQRPPSPAREVRREHRVPSVNLDKEVSDALEAHNRARRAAPVNGRTRRTPLRWSRTLSKAAQAYAEEMARTDKWGHSDRATRPGQGENLYFQKGYGRVPLKAAVDSWNAEKHAASHQQQRTAPAQPSNGHTDSPPPPNPTPSTSPLPTHGATPQNTRVQTKAKTSTVAKAADQKPHSLLR</sequence>
<dbReference type="SMART" id="SM00198">
    <property type="entry name" value="SCP"/>
    <property type="match status" value="1"/>
</dbReference>
<feature type="domain" description="SCP" evidence="2">
    <location>
        <begin position="64"/>
        <end position="181"/>
    </location>
</feature>
<feature type="compositionally biased region" description="Low complexity" evidence="1">
    <location>
        <begin position="201"/>
        <end position="210"/>
    </location>
</feature>
<dbReference type="InterPro" id="IPR014044">
    <property type="entry name" value="CAP_dom"/>
</dbReference>
<feature type="compositionally biased region" description="Pro residues" evidence="1">
    <location>
        <begin position="173"/>
        <end position="184"/>
    </location>
</feature>
<name>A0A8H4RH49_9HELO</name>
<evidence type="ECO:0000313" key="4">
    <source>
        <dbReference type="Proteomes" id="UP000566819"/>
    </source>
</evidence>
<keyword evidence="4" id="KW-1185">Reference proteome</keyword>